<organism evidence="2">
    <name type="scientific">Hyalella azteca</name>
    <name type="common">Amphipod</name>
    <dbReference type="NCBI Taxonomy" id="294128"/>
    <lineage>
        <taxon>Eukaryota</taxon>
        <taxon>Metazoa</taxon>
        <taxon>Ecdysozoa</taxon>
        <taxon>Arthropoda</taxon>
        <taxon>Crustacea</taxon>
        <taxon>Multicrustacea</taxon>
        <taxon>Malacostraca</taxon>
        <taxon>Eumalacostraca</taxon>
        <taxon>Peracarida</taxon>
        <taxon>Amphipoda</taxon>
        <taxon>Senticaudata</taxon>
        <taxon>Talitrida</taxon>
        <taxon>Talitroidea</taxon>
        <taxon>Hyalellidae</taxon>
        <taxon>Hyalella</taxon>
    </lineage>
</organism>
<dbReference type="GeneID" id="108667369"/>
<dbReference type="EMBL" id="JQDR03000400">
    <property type="protein sequence ID" value="KAA0203906.1"/>
    <property type="molecule type" value="Genomic_DNA"/>
</dbReference>
<sequence length="149" mass="14428">MNAISSIIFAVVIATVAADGHGHGGVGLGGGLGGVGLGGGLGGVGLGGGFGGGLGGVGLGGGLGGGFGGGGIDAVVGGNVQTNVPIVIPSPVANYVPEPFVVTKPFVVPHFVTILRKVSVPVEVVKKVPIEVVKKVQVPVKVPIFEHKW</sequence>
<dbReference type="Proteomes" id="UP000711488">
    <property type="component" value="Unassembled WGS sequence"/>
</dbReference>
<dbReference type="AlphaFoldDB" id="A0A6A0HDN7"/>
<dbReference type="KEGG" id="hazt:108667369"/>
<evidence type="ECO:0000313" key="2">
    <source>
        <dbReference type="EMBL" id="KAA0203906.1"/>
    </source>
</evidence>
<evidence type="ECO:0000313" key="4">
    <source>
        <dbReference type="RefSeq" id="XP_018009878.1"/>
    </source>
</evidence>
<evidence type="ECO:0000256" key="1">
    <source>
        <dbReference type="SAM" id="SignalP"/>
    </source>
</evidence>
<proteinExistence type="predicted"/>
<reference evidence="2" key="3">
    <citation type="submission" date="2019-06" db="EMBL/GenBank/DDBJ databases">
        <authorList>
            <person name="Poynton C."/>
            <person name="Hasenbein S."/>
            <person name="Benoit J.B."/>
            <person name="Sepulveda M.S."/>
            <person name="Poelchau M.F."/>
            <person name="Murali S.C."/>
            <person name="Chen S."/>
            <person name="Glastad K.M."/>
            <person name="Werren J.H."/>
            <person name="Vineis J.H."/>
            <person name="Bowen J.L."/>
            <person name="Friedrich M."/>
            <person name="Jones J."/>
            <person name="Robertson H.M."/>
            <person name="Feyereisen R."/>
            <person name="Mechler-Hickson A."/>
            <person name="Mathers N."/>
            <person name="Lee C.E."/>
            <person name="Colbourne J.K."/>
            <person name="Biales A."/>
            <person name="Johnston J.S."/>
            <person name="Wellborn G.A."/>
            <person name="Rosendale A.J."/>
            <person name="Cridge A.G."/>
            <person name="Munoz-Torres M.C."/>
            <person name="Bain P.A."/>
            <person name="Manny A.R."/>
            <person name="Major K.M."/>
            <person name="Lambert F.N."/>
            <person name="Vulpe C.D."/>
            <person name="Tuck P."/>
            <person name="Blalock B.J."/>
            <person name="Lin Y.-Y."/>
            <person name="Smith M.E."/>
            <person name="Ochoa-Acuna H."/>
            <person name="Chen M.-J.M."/>
            <person name="Childers C.P."/>
            <person name="Qu J."/>
            <person name="Dugan S."/>
            <person name="Lee S.L."/>
            <person name="Chao H."/>
            <person name="Dinh H."/>
            <person name="Han Y."/>
            <person name="Doddapaneni H."/>
            <person name="Worley K.C."/>
            <person name="Muzny D.M."/>
            <person name="Gibbs R.A."/>
            <person name="Richards S."/>
        </authorList>
    </citation>
    <scope>NUCLEOTIDE SEQUENCE</scope>
    <source>
        <strain evidence="2">HAZT.00-mixed</strain>
        <tissue evidence="2">Whole organism</tissue>
    </source>
</reference>
<dbReference type="RefSeq" id="XP_018009878.1">
    <property type="nucleotide sequence ID" value="XM_018154389.2"/>
</dbReference>
<reference evidence="2" key="1">
    <citation type="submission" date="2014-08" db="EMBL/GenBank/DDBJ databases">
        <authorList>
            <person name="Murali S."/>
            <person name="Richards S."/>
            <person name="Bandaranaike D."/>
            <person name="Bellair M."/>
            <person name="Blankenburg K."/>
            <person name="Chao H."/>
            <person name="Dinh H."/>
            <person name="Doddapaneni H."/>
            <person name="Dugan-Rocha S."/>
            <person name="Elkadiri S."/>
            <person name="Gnanaolivu R."/>
            <person name="Hughes D."/>
            <person name="Lee S."/>
            <person name="Li M."/>
            <person name="Ming W."/>
            <person name="Munidasa M."/>
            <person name="Muniz J."/>
            <person name="Nguyen L."/>
            <person name="Osuji N."/>
            <person name="Pu L.-L."/>
            <person name="Puazo M."/>
            <person name="Skinner E."/>
            <person name="Qu C."/>
            <person name="Quiroz J."/>
            <person name="Raj R."/>
            <person name="Weissenberger G."/>
            <person name="Xin Y."/>
            <person name="Zou X."/>
            <person name="Han Y."/>
            <person name="Worley K."/>
            <person name="Muzny D."/>
            <person name="Gibbs R."/>
        </authorList>
    </citation>
    <scope>NUCLEOTIDE SEQUENCE</scope>
    <source>
        <strain evidence="2">HAZT.00-mixed</strain>
        <tissue evidence="2">Whole organism</tissue>
    </source>
</reference>
<protein>
    <submittedName>
        <fullName evidence="4">Cuticle protein 79</fullName>
    </submittedName>
</protein>
<feature type="chain" id="PRO_5044628622" evidence="1">
    <location>
        <begin position="19"/>
        <end position="149"/>
    </location>
</feature>
<keyword evidence="3" id="KW-1185">Reference proteome</keyword>
<evidence type="ECO:0000313" key="3">
    <source>
        <dbReference type="Proteomes" id="UP000694843"/>
    </source>
</evidence>
<name>A0A6A0HDN7_HYAAZ</name>
<keyword evidence="1" id="KW-0732">Signal</keyword>
<feature type="signal peptide" evidence="1">
    <location>
        <begin position="1"/>
        <end position="18"/>
    </location>
</feature>
<dbReference type="Proteomes" id="UP000694843">
    <property type="component" value="Unplaced"/>
</dbReference>
<reference evidence="2" key="2">
    <citation type="journal article" date="2018" name="Environ. Sci. Technol.">
        <title>The Toxicogenome of Hyalella azteca: A Model for Sediment Ecotoxicology and Evolutionary Toxicology.</title>
        <authorList>
            <person name="Poynton H.C."/>
            <person name="Hasenbein S."/>
            <person name="Benoit J.B."/>
            <person name="Sepulveda M.S."/>
            <person name="Poelchau M.F."/>
            <person name="Hughes D.S.T."/>
            <person name="Murali S.C."/>
            <person name="Chen S."/>
            <person name="Glastad K.M."/>
            <person name="Goodisman M.A.D."/>
            <person name="Werren J.H."/>
            <person name="Vineis J.H."/>
            <person name="Bowen J.L."/>
            <person name="Friedrich M."/>
            <person name="Jones J."/>
            <person name="Robertson H.M."/>
            <person name="Feyereisen R."/>
            <person name="Mechler-Hickson A."/>
            <person name="Mathers N."/>
            <person name="Lee C.E."/>
            <person name="Colbourne J.K."/>
            <person name="Biales A."/>
            <person name="Johnston J.S."/>
            <person name="Wellborn G.A."/>
            <person name="Rosendale A.J."/>
            <person name="Cridge A.G."/>
            <person name="Munoz-Torres M.C."/>
            <person name="Bain P.A."/>
            <person name="Manny A.R."/>
            <person name="Major K.M."/>
            <person name="Lambert F.N."/>
            <person name="Vulpe C.D."/>
            <person name="Tuck P."/>
            <person name="Blalock B.J."/>
            <person name="Lin Y.Y."/>
            <person name="Smith M.E."/>
            <person name="Ochoa-Acuna H."/>
            <person name="Chen M.M."/>
            <person name="Childers C.P."/>
            <person name="Qu J."/>
            <person name="Dugan S."/>
            <person name="Lee S.L."/>
            <person name="Chao H."/>
            <person name="Dinh H."/>
            <person name="Han Y."/>
            <person name="Doddapaneni H."/>
            <person name="Worley K.C."/>
            <person name="Muzny D.M."/>
            <person name="Gibbs R.A."/>
            <person name="Richards S."/>
        </authorList>
    </citation>
    <scope>NUCLEOTIDE SEQUENCE</scope>
    <source>
        <strain evidence="2">HAZT.00-mixed</strain>
        <tissue evidence="2">Whole organism</tissue>
    </source>
</reference>
<accession>A0A6A0HDN7</accession>
<reference evidence="4" key="4">
    <citation type="submission" date="2025-04" db="UniProtKB">
        <authorList>
            <consortium name="RefSeq"/>
        </authorList>
    </citation>
    <scope>IDENTIFICATION</scope>
    <source>
        <tissue evidence="4">Whole organism</tissue>
    </source>
</reference>
<gene>
    <name evidence="4" type="primary">LOC108667369</name>
    <name evidence="2" type="ORF">HAZT_HAZT007312</name>
</gene>